<dbReference type="InterPro" id="IPR036390">
    <property type="entry name" value="WH_DNA-bd_sf"/>
</dbReference>
<protein>
    <recommendedName>
        <fullName evidence="4">HTH-type transcriptional regulator</fullName>
    </recommendedName>
</protein>
<keyword evidence="2 4" id="KW-0238">DNA-binding</keyword>
<reference evidence="6 7" key="1">
    <citation type="journal article" date="2010" name="J. Bacteriol.">
        <title>Genome sequence of Lentisphaera araneosa HTCC2155T, the type species of the order Lentisphaerales in the phylum Lentisphaerae.</title>
        <authorList>
            <person name="Thrash J.C."/>
            <person name="Cho J.C."/>
            <person name="Vergin K.L."/>
            <person name="Morris R.M."/>
            <person name="Giovannoni S.J."/>
        </authorList>
    </citation>
    <scope>NUCLEOTIDE SEQUENCE [LARGE SCALE GENOMIC DNA]</scope>
    <source>
        <strain evidence="6 7">HTCC2155</strain>
    </source>
</reference>
<dbReference type="PANTHER" id="PTHR38465">
    <property type="entry name" value="HTH-TYPE TRANSCRIPTIONAL REGULATOR MJ1563-RELATED"/>
    <property type="match status" value="1"/>
</dbReference>
<keyword evidence="1 4" id="KW-0805">Transcription regulation</keyword>
<dbReference type="PANTHER" id="PTHR38465:SF1">
    <property type="entry name" value="HTH-TYPE TRANSCRIPTIONAL REGULATOR MJ1563-RELATED"/>
    <property type="match status" value="1"/>
</dbReference>
<dbReference type="Gene3D" id="1.10.10.10">
    <property type="entry name" value="Winged helix-like DNA-binding domain superfamily/Winged helix DNA-binding domain"/>
    <property type="match status" value="1"/>
</dbReference>
<dbReference type="InterPro" id="IPR052362">
    <property type="entry name" value="HTH-GbsR_regulator"/>
</dbReference>
<keyword evidence="3 4" id="KW-0804">Transcription</keyword>
<evidence type="ECO:0000256" key="4">
    <source>
        <dbReference type="PIRNR" id="PIRNR006707"/>
    </source>
</evidence>
<dbReference type="OrthoDB" id="9792628at2"/>
<proteinExistence type="inferred from homology"/>
<dbReference type="SUPFAM" id="SSF46785">
    <property type="entry name" value="Winged helix' DNA-binding domain"/>
    <property type="match status" value="1"/>
</dbReference>
<dbReference type="Pfam" id="PF12802">
    <property type="entry name" value="MarR_2"/>
    <property type="match status" value="1"/>
</dbReference>
<dbReference type="STRING" id="313628.LNTAR_23974"/>
<comment type="similarity">
    <text evidence="4">Belongs to the GbsR family.</text>
</comment>
<comment type="caution">
    <text evidence="6">The sequence shown here is derived from an EMBL/GenBank/DDBJ whole genome shotgun (WGS) entry which is preliminary data.</text>
</comment>
<dbReference type="AlphaFoldDB" id="A6DPY3"/>
<dbReference type="InterPro" id="IPR000835">
    <property type="entry name" value="HTH_MarR-typ"/>
</dbReference>
<evidence type="ECO:0000313" key="7">
    <source>
        <dbReference type="Proteomes" id="UP000004947"/>
    </source>
</evidence>
<keyword evidence="7" id="KW-1185">Reference proteome</keyword>
<dbReference type="PIRSF" id="PIRSF006707">
    <property type="entry name" value="MJ1563"/>
    <property type="match status" value="1"/>
</dbReference>
<sequence>MDTENFKITPSMEAYILHWGEMGPQWGVNRTVAQIHALLYLADEALDADSITKLLGIARSNVSNSLKELKDWRLIKSAPILGRRKEHFTTDKDPWKVFQIVLEERRKRELDPTISAVKDFIEMADEEELPENTRKAMKELSQLMEDLAILHDSFSKLPLPILKKLVKGGSLLKLFTKS</sequence>
<evidence type="ECO:0000313" key="6">
    <source>
        <dbReference type="EMBL" id="EDM26224.1"/>
    </source>
</evidence>
<gene>
    <name evidence="6" type="ORF">LNTAR_23974</name>
</gene>
<dbReference type="Proteomes" id="UP000004947">
    <property type="component" value="Unassembled WGS sequence"/>
</dbReference>
<dbReference type="GO" id="GO:0003700">
    <property type="term" value="F:DNA-binding transcription factor activity"/>
    <property type="evidence" value="ECO:0007669"/>
    <property type="project" value="InterPro"/>
</dbReference>
<dbReference type="GO" id="GO:0003677">
    <property type="term" value="F:DNA binding"/>
    <property type="evidence" value="ECO:0007669"/>
    <property type="project" value="UniProtKB-UniRule"/>
</dbReference>
<dbReference type="EMBL" id="ABCK01000018">
    <property type="protein sequence ID" value="EDM26224.1"/>
    <property type="molecule type" value="Genomic_DNA"/>
</dbReference>
<feature type="domain" description="HTH marR-type" evidence="5">
    <location>
        <begin position="27"/>
        <end position="77"/>
    </location>
</feature>
<dbReference type="InterPro" id="IPR036388">
    <property type="entry name" value="WH-like_DNA-bd_sf"/>
</dbReference>
<accession>A6DPY3</accession>
<evidence type="ECO:0000256" key="2">
    <source>
        <dbReference type="ARBA" id="ARBA00023125"/>
    </source>
</evidence>
<evidence type="ECO:0000259" key="5">
    <source>
        <dbReference type="Pfam" id="PF12802"/>
    </source>
</evidence>
<evidence type="ECO:0000256" key="1">
    <source>
        <dbReference type="ARBA" id="ARBA00023015"/>
    </source>
</evidence>
<organism evidence="6 7">
    <name type="scientific">Lentisphaera araneosa HTCC2155</name>
    <dbReference type="NCBI Taxonomy" id="313628"/>
    <lineage>
        <taxon>Bacteria</taxon>
        <taxon>Pseudomonadati</taxon>
        <taxon>Lentisphaerota</taxon>
        <taxon>Lentisphaeria</taxon>
        <taxon>Lentisphaerales</taxon>
        <taxon>Lentisphaeraceae</taxon>
        <taxon>Lentisphaera</taxon>
    </lineage>
</organism>
<evidence type="ECO:0000256" key="3">
    <source>
        <dbReference type="ARBA" id="ARBA00023163"/>
    </source>
</evidence>
<name>A6DPY3_9BACT</name>
<dbReference type="InterPro" id="IPR026282">
    <property type="entry name" value="MJ1563"/>
</dbReference>
<dbReference type="eggNOG" id="COG1510">
    <property type="taxonomic scope" value="Bacteria"/>
</dbReference>
<dbReference type="RefSeq" id="WP_007279914.1">
    <property type="nucleotide sequence ID" value="NZ_ABCK01000018.1"/>
</dbReference>